<dbReference type="GO" id="GO:0005737">
    <property type="term" value="C:cytoplasm"/>
    <property type="evidence" value="ECO:0007669"/>
    <property type="project" value="TreeGrafter"/>
</dbReference>
<dbReference type="EC" id="1.8.4.12" evidence="1"/>
<feature type="chain" id="PRO_5040279216" description="peptide-methionine (R)-S-oxide reductase" evidence="4">
    <location>
        <begin position="26"/>
        <end position="157"/>
    </location>
</feature>
<keyword evidence="4" id="KW-0732">Signal</keyword>
<dbReference type="Proteomes" id="UP000755667">
    <property type="component" value="Unassembled WGS sequence"/>
</dbReference>
<keyword evidence="9" id="KW-1185">Reference proteome</keyword>
<dbReference type="PANTHER" id="PTHR10173">
    <property type="entry name" value="METHIONINE SULFOXIDE REDUCTASE"/>
    <property type="match status" value="1"/>
</dbReference>
<dbReference type="InterPro" id="IPR011057">
    <property type="entry name" value="Mss4-like_sf"/>
</dbReference>
<dbReference type="PROSITE" id="PS51790">
    <property type="entry name" value="MSRB"/>
    <property type="match status" value="1"/>
</dbReference>
<dbReference type="OrthoDB" id="9785497at2"/>
<comment type="catalytic activity">
    <reaction evidence="3">
        <text>L-methionyl-[protein] + [thioredoxin]-disulfide + H2O = L-methionyl-(R)-S-oxide-[protein] + [thioredoxin]-dithiol</text>
        <dbReference type="Rhea" id="RHEA:24164"/>
        <dbReference type="Rhea" id="RHEA-COMP:10698"/>
        <dbReference type="Rhea" id="RHEA-COMP:10700"/>
        <dbReference type="Rhea" id="RHEA-COMP:12313"/>
        <dbReference type="Rhea" id="RHEA-COMP:12314"/>
        <dbReference type="ChEBI" id="CHEBI:15377"/>
        <dbReference type="ChEBI" id="CHEBI:16044"/>
        <dbReference type="ChEBI" id="CHEBI:29950"/>
        <dbReference type="ChEBI" id="CHEBI:45764"/>
        <dbReference type="ChEBI" id="CHEBI:50058"/>
        <dbReference type="EC" id="1.8.4.12"/>
    </reaction>
</comment>
<dbReference type="InterPro" id="IPR002579">
    <property type="entry name" value="Met_Sox_Rdtase_MsrB_dom"/>
</dbReference>
<feature type="signal peptide" evidence="4">
    <location>
        <begin position="1"/>
        <end position="25"/>
    </location>
</feature>
<dbReference type="Pfam" id="PF01641">
    <property type="entry name" value="SelR"/>
    <property type="match status" value="1"/>
</dbReference>
<dbReference type="GO" id="GO:0006979">
    <property type="term" value="P:response to oxidative stress"/>
    <property type="evidence" value="ECO:0007669"/>
    <property type="project" value="InterPro"/>
</dbReference>
<feature type="domain" description="MsrB" evidence="5">
    <location>
        <begin position="36"/>
        <end position="157"/>
    </location>
</feature>
<dbReference type="NCBIfam" id="TIGR00357">
    <property type="entry name" value="peptide-methionine (R)-S-oxide reductase MsrB"/>
    <property type="match status" value="1"/>
</dbReference>
<sequence length="157" mass="17272">MLRRHFLQTAAAALGLGGMTHGAGAAEGTFEIARSKSEWKAMLTSLEYRVMREEGTERAFSSPLNDEKRSGMFHCKGCDLALYASEHKYDSGTGWPSFWQAQSSAIGTKADRALFMVRTECHCRRCGSHLGHIFDDGPQPTGKRHCINGVSLSFRAA</sequence>
<evidence type="ECO:0000313" key="7">
    <source>
        <dbReference type="EMBL" id="MBM2416972.1"/>
    </source>
</evidence>
<accession>A0A9Q2NRI6</accession>
<evidence type="ECO:0000313" key="8">
    <source>
        <dbReference type="Proteomes" id="UP000755667"/>
    </source>
</evidence>
<dbReference type="AlphaFoldDB" id="A0A9Q2NRI6"/>
<gene>
    <name evidence="6" type="primary">msrB</name>
    <name evidence="6" type="ORF">JQX41_08335</name>
    <name evidence="7" type="ORF">JQX48_08340</name>
</gene>
<dbReference type="GO" id="GO:0030091">
    <property type="term" value="P:protein repair"/>
    <property type="evidence" value="ECO:0007669"/>
    <property type="project" value="InterPro"/>
</dbReference>
<organism evidence="6 8">
    <name type="scientific">Marivita cryptomonadis</name>
    <dbReference type="NCBI Taxonomy" id="505252"/>
    <lineage>
        <taxon>Bacteria</taxon>
        <taxon>Pseudomonadati</taxon>
        <taxon>Pseudomonadota</taxon>
        <taxon>Alphaproteobacteria</taxon>
        <taxon>Rhodobacterales</taxon>
        <taxon>Roseobacteraceae</taxon>
        <taxon>Marivita</taxon>
    </lineage>
</organism>
<comment type="caution">
    <text evidence="6">The sequence shown here is derived from an EMBL/GenBank/DDBJ whole genome shotgun (WGS) entry which is preliminary data.</text>
</comment>
<dbReference type="GO" id="GO:0033743">
    <property type="term" value="F:peptide-methionine (R)-S-oxide reductase activity"/>
    <property type="evidence" value="ECO:0007669"/>
    <property type="project" value="UniProtKB-EC"/>
</dbReference>
<dbReference type="EMBL" id="JAFBXE010000004">
    <property type="protein sequence ID" value="MBM2412304.1"/>
    <property type="molecule type" value="Genomic_DNA"/>
</dbReference>
<dbReference type="RefSeq" id="WP_085629114.1">
    <property type="nucleotide sequence ID" value="NZ_JAFBWU010000004.1"/>
</dbReference>
<dbReference type="SUPFAM" id="SSF51316">
    <property type="entry name" value="Mss4-like"/>
    <property type="match status" value="1"/>
</dbReference>
<keyword evidence="2 6" id="KW-0560">Oxidoreductase</keyword>
<dbReference type="Proteomes" id="UP000809440">
    <property type="component" value="Unassembled WGS sequence"/>
</dbReference>
<evidence type="ECO:0000256" key="1">
    <source>
        <dbReference type="ARBA" id="ARBA00012499"/>
    </source>
</evidence>
<evidence type="ECO:0000256" key="3">
    <source>
        <dbReference type="ARBA" id="ARBA00048488"/>
    </source>
</evidence>
<dbReference type="InterPro" id="IPR028427">
    <property type="entry name" value="Met_Sox_Rdtase_MsrB"/>
</dbReference>
<name>A0A9Q2NRI6_9RHOB</name>
<dbReference type="GeneID" id="62640858"/>
<dbReference type="PANTHER" id="PTHR10173:SF57">
    <property type="entry name" value="PEPTIDE-METHIONINE (R)-S-OXIDE REDUCTASE"/>
    <property type="match status" value="1"/>
</dbReference>
<dbReference type="EMBL" id="JAFBXF010000004">
    <property type="protein sequence ID" value="MBM2416972.1"/>
    <property type="molecule type" value="Genomic_DNA"/>
</dbReference>
<evidence type="ECO:0000259" key="5">
    <source>
        <dbReference type="PROSITE" id="PS51790"/>
    </source>
</evidence>
<protein>
    <recommendedName>
        <fullName evidence="1">peptide-methionine (R)-S-oxide reductase</fullName>
        <ecNumber evidence="1">1.8.4.12</ecNumber>
    </recommendedName>
</protein>
<evidence type="ECO:0000313" key="6">
    <source>
        <dbReference type="EMBL" id="MBM2412304.1"/>
    </source>
</evidence>
<evidence type="ECO:0000313" key="9">
    <source>
        <dbReference type="Proteomes" id="UP000809440"/>
    </source>
</evidence>
<evidence type="ECO:0000256" key="2">
    <source>
        <dbReference type="ARBA" id="ARBA00023002"/>
    </source>
</evidence>
<reference evidence="6 9" key="1">
    <citation type="submission" date="2021-01" db="EMBL/GenBank/DDBJ databases">
        <title>Diatom-associated Roseobacters Show Island Model of Population Structure.</title>
        <authorList>
            <person name="Qu L."/>
            <person name="Feng X."/>
            <person name="Chen Y."/>
            <person name="Li L."/>
            <person name="Wang X."/>
            <person name="Hu Z."/>
            <person name="Wang H."/>
            <person name="Luo H."/>
        </authorList>
    </citation>
    <scope>NUCLEOTIDE SEQUENCE</scope>
    <source>
        <strain evidence="7 9">CC28-63</strain>
        <strain evidence="6">CC28-69</strain>
    </source>
</reference>
<proteinExistence type="predicted"/>
<evidence type="ECO:0000256" key="4">
    <source>
        <dbReference type="SAM" id="SignalP"/>
    </source>
</evidence>
<dbReference type="Gene3D" id="2.170.150.20">
    <property type="entry name" value="Peptide methionine sulfoxide reductase"/>
    <property type="match status" value="1"/>
</dbReference>